<accession>A0AAD9V1W4</accession>
<keyword evidence="3" id="KW-1185">Reference proteome</keyword>
<keyword evidence="1" id="KW-0732">Signal</keyword>
<evidence type="ECO:0000256" key="1">
    <source>
        <dbReference type="SAM" id="SignalP"/>
    </source>
</evidence>
<feature type="chain" id="PRO_5042144510" evidence="1">
    <location>
        <begin position="21"/>
        <end position="173"/>
    </location>
</feature>
<protein>
    <submittedName>
        <fullName evidence="2">Uncharacterized protein</fullName>
    </submittedName>
</protein>
<gene>
    <name evidence="2" type="ORF">P5673_020052</name>
</gene>
<proteinExistence type="predicted"/>
<evidence type="ECO:0000313" key="3">
    <source>
        <dbReference type="Proteomes" id="UP001249851"/>
    </source>
</evidence>
<dbReference type="EMBL" id="JARQWQ010000048">
    <property type="protein sequence ID" value="KAK2557690.1"/>
    <property type="molecule type" value="Genomic_DNA"/>
</dbReference>
<dbReference type="AlphaFoldDB" id="A0AAD9V1W4"/>
<sequence>MNTEFVTFLLLASLVSTVSGFPFRSEELIKELKTKEFQVVEPQKKRAFQCSDEKDEYYCLYEAFYESSCSYYEDYMRAIKRKMVRSFNEFVVVLMVLSLVSQSGLTMSIAAGTIPKEVAAARFFRSLQRHVESSQRALPVCQDKADLYACFWNILDRGCDAVGDSCMWSCGLC</sequence>
<dbReference type="Proteomes" id="UP001249851">
    <property type="component" value="Unassembled WGS sequence"/>
</dbReference>
<reference evidence="2" key="2">
    <citation type="journal article" date="2023" name="Science">
        <title>Genomic signatures of disease resistance in endangered staghorn corals.</title>
        <authorList>
            <person name="Vollmer S.V."/>
            <person name="Selwyn J.D."/>
            <person name="Despard B.A."/>
            <person name="Roesel C.L."/>
        </authorList>
    </citation>
    <scope>NUCLEOTIDE SEQUENCE</scope>
    <source>
        <strain evidence="2">K2</strain>
    </source>
</reference>
<organism evidence="2 3">
    <name type="scientific">Acropora cervicornis</name>
    <name type="common">Staghorn coral</name>
    <dbReference type="NCBI Taxonomy" id="6130"/>
    <lineage>
        <taxon>Eukaryota</taxon>
        <taxon>Metazoa</taxon>
        <taxon>Cnidaria</taxon>
        <taxon>Anthozoa</taxon>
        <taxon>Hexacorallia</taxon>
        <taxon>Scleractinia</taxon>
        <taxon>Astrocoeniina</taxon>
        <taxon>Acroporidae</taxon>
        <taxon>Acropora</taxon>
    </lineage>
</organism>
<evidence type="ECO:0000313" key="2">
    <source>
        <dbReference type="EMBL" id="KAK2557690.1"/>
    </source>
</evidence>
<comment type="caution">
    <text evidence="2">The sequence shown here is derived from an EMBL/GenBank/DDBJ whole genome shotgun (WGS) entry which is preliminary data.</text>
</comment>
<reference evidence="2" key="1">
    <citation type="journal article" date="2023" name="G3 (Bethesda)">
        <title>Whole genome assembly and annotation of the endangered Caribbean coral Acropora cervicornis.</title>
        <authorList>
            <person name="Selwyn J.D."/>
            <person name="Vollmer S.V."/>
        </authorList>
    </citation>
    <scope>NUCLEOTIDE SEQUENCE</scope>
    <source>
        <strain evidence="2">K2</strain>
    </source>
</reference>
<name>A0AAD9V1W4_ACRCE</name>
<feature type="signal peptide" evidence="1">
    <location>
        <begin position="1"/>
        <end position="20"/>
    </location>
</feature>